<name>A0ABP5KRW8_9ACTN</name>
<dbReference type="EMBL" id="BAAANT010000005">
    <property type="protein sequence ID" value="GAA2134800.1"/>
    <property type="molecule type" value="Genomic_DNA"/>
</dbReference>
<protein>
    <recommendedName>
        <fullName evidence="4">FXSXX-COOH protein</fullName>
    </recommendedName>
</protein>
<proteinExistence type="predicted"/>
<accession>A0ABP5KRW8</accession>
<gene>
    <name evidence="2" type="ORF">GCM10009760_12490</name>
</gene>
<dbReference type="Proteomes" id="UP001422759">
    <property type="component" value="Unassembled WGS sequence"/>
</dbReference>
<organism evidence="2 3">
    <name type="scientific">Kitasatospora kazusensis</name>
    <dbReference type="NCBI Taxonomy" id="407974"/>
    <lineage>
        <taxon>Bacteria</taxon>
        <taxon>Bacillati</taxon>
        <taxon>Actinomycetota</taxon>
        <taxon>Actinomycetes</taxon>
        <taxon>Kitasatosporales</taxon>
        <taxon>Streptomycetaceae</taxon>
        <taxon>Kitasatospora</taxon>
    </lineage>
</organism>
<comment type="caution">
    <text evidence="2">The sequence shown here is derived from an EMBL/GenBank/DDBJ whole genome shotgun (WGS) entry which is preliminary data.</text>
</comment>
<sequence>MNGPEALAQTMTSGHAVNMNSMTRVEKLAPSPSGSITSSPAPTLTTTVTAVAINKPAEELRRGLTAPLHFHCCLSPRAGSGTGRTNNLRTPAG</sequence>
<keyword evidence="3" id="KW-1185">Reference proteome</keyword>
<evidence type="ECO:0000256" key="1">
    <source>
        <dbReference type="SAM" id="MobiDB-lite"/>
    </source>
</evidence>
<evidence type="ECO:0000313" key="2">
    <source>
        <dbReference type="EMBL" id="GAA2134800.1"/>
    </source>
</evidence>
<feature type="compositionally biased region" description="Polar residues" evidence="1">
    <location>
        <begin position="9"/>
        <end position="23"/>
    </location>
</feature>
<evidence type="ECO:0008006" key="4">
    <source>
        <dbReference type="Google" id="ProtNLM"/>
    </source>
</evidence>
<evidence type="ECO:0000313" key="3">
    <source>
        <dbReference type="Proteomes" id="UP001422759"/>
    </source>
</evidence>
<feature type="region of interest" description="Disordered" evidence="1">
    <location>
        <begin position="1"/>
        <end position="42"/>
    </location>
</feature>
<reference evidence="3" key="1">
    <citation type="journal article" date="2019" name="Int. J. Syst. Evol. Microbiol.">
        <title>The Global Catalogue of Microorganisms (GCM) 10K type strain sequencing project: providing services to taxonomists for standard genome sequencing and annotation.</title>
        <authorList>
            <consortium name="The Broad Institute Genomics Platform"/>
            <consortium name="The Broad Institute Genome Sequencing Center for Infectious Disease"/>
            <person name="Wu L."/>
            <person name="Ma J."/>
        </authorList>
    </citation>
    <scope>NUCLEOTIDE SEQUENCE [LARGE SCALE GENOMIC DNA]</scope>
    <source>
        <strain evidence="3">JCM 14560</strain>
    </source>
</reference>